<evidence type="ECO:0000256" key="4">
    <source>
        <dbReference type="ARBA" id="ARBA00022692"/>
    </source>
</evidence>
<dbReference type="Pfam" id="PF07715">
    <property type="entry name" value="Plug"/>
    <property type="match status" value="1"/>
</dbReference>
<keyword evidence="5" id="KW-0472">Membrane</keyword>
<protein>
    <submittedName>
        <fullName evidence="9">TonB-dependent receptor, plug</fullName>
    </submittedName>
</protein>
<evidence type="ECO:0000256" key="1">
    <source>
        <dbReference type="ARBA" id="ARBA00004571"/>
    </source>
</evidence>
<dbReference type="Pfam" id="PF25183">
    <property type="entry name" value="OMP_b-brl_4"/>
    <property type="match status" value="2"/>
</dbReference>
<organism evidence="9">
    <name type="scientific">Solibacter usitatus (strain Ellin6076)</name>
    <dbReference type="NCBI Taxonomy" id="234267"/>
    <lineage>
        <taxon>Bacteria</taxon>
        <taxon>Pseudomonadati</taxon>
        <taxon>Acidobacteriota</taxon>
        <taxon>Terriglobia</taxon>
        <taxon>Bryobacterales</taxon>
        <taxon>Solibacteraceae</taxon>
        <taxon>Candidatus Solibacter</taxon>
    </lineage>
</organism>
<evidence type="ECO:0000256" key="2">
    <source>
        <dbReference type="ARBA" id="ARBA00022448"/>
    </source>
</evidence>
<dbReference type="GO" id="GO:0009279">
    <property type="term" value="C:cell outer membrane"/>
    <property type="evidence" value="ECO:0007669"/>
    <property type="project" value="UniProtKB-SubCell"/>
</dbReference>
<keyword evidence="6" id="KW-0998">Cell outer membrane</keyword>
<evidence type="ECO:0000256" key="3">
    <source>
        <dbReference type="ARBA" id="ARBA00022452"/>
    </source>
</evidence>
<keyword evidence="4" id="KW-0812">Transmembrane</keyword>
<keyword evidence="3" id="KW-1134">Transmembrane beta strand</keyword>
<dbReference type="eggNOG" id="COG4771">
    <property type="taxonomic scope" value="Bacteria"/>
</dbReference>
<dbReference type="PANTHER" id="PTHR30069">
    <property type="entry name" value="TONB-DEPENDENT OUTER MEMBRANE RECEPTOR"/>
    <property type="match status" value="1"/>
</dbReference>
<reference evidence="9" key="1">
    <citation type="submission" date="2006-10" db="EMBL/GenBank/DDBJ databases">
        <title>Complete sequence of Solibacter usitatus Ellin6076.</title>
        <authorList>
            <consortium name="US DOE Joint Genome Institute"/>
            <person name="Copeland A."/>
            <person name="Lucas S."/>
            <person name="Lapidus A."/>
            <person name="Barry K."/>
            <person name="Detter J.C."/>
            <person name="Glavina del Rio T."/>
            <person name="Hammon N."/>
            <person name="Israni S."/>
            <person name="Dalin E."/>
            <person name="Tice H."/>
            <person name="Pitluck S."/>
            <person name="Thompson L.S."/>
            <person name="Brettin T."/>
            <person name="Bruce D."/>
            <person name="Han C."/>
            <person name="Tapia R."/>
            <person name="Gilna P."/>
            <person name="Schmutz J."/>
            <person name="Larimer F."/>
            <person name="Land M."/>
            <person name="Hauser L."/>
            <person name="Kyrpides N."/>
            <person name="Mikhailova N."/>
            <person name="Janssen P.H."/>
            <person name="Kuske C.R."/>
            <person name="Richardson P."/>
        </authorList>
    </citation>
    <scope>NUCLEOTIDE SEQUENCE</scope>
    <source>
        <strain evidence="9">Ellin6076</strain>
    </source>
</reference>
<feature type="domain" description="TonB-dependent transporter Oar-like beta-barrel" evidence="8">
    <location>
        <begin position="333"/>
        <end position="992"/>
    </location>
</feature>
<dbReference type="InterPro" id="IPR057601">
    <property type="entry name" value="Oar-like_b-barrel"/>
</dbReference>
<dbReference type="Gene3D" id="2.40.170.20">
    <property type="entry name" value="TonB-dependent receptor, beta-barrel domain"/>
    <property type="match status" value="1"/>
</dbReference>
<dbReference type="KEGG" id="sus:Acid_0194"/>
<feature type="domain" description="TonB-dependent transporter Oar-like beta-barrel" evidence="8">
    <location>
        <begin position="247"/>
        <end position="330"/>
    </location>
</feature>
<evidence type="ECO:0000256" key="6">
    <source>
        <dbReference type="ARBA" id="ARBA00023237"/>
    </source>
</evidence>
<dbReference type="STRING" id="234267.Acid_0194"/>
<dbReference type="InterPro" id="IPR036942">
    <property type="entry name" value="Beta-barrel_TonB_sf"/>
</dbReference>
<name>Q02CK8_SOLUE</name>
<dbReference type="InParanoid" id="Q02CK8"/>
<dbReference type="Pfam" id="PF13620">
    <property type="entry name" value="CarboxypepD_reg"/>
    <property type="match status" value="1"/>
</dbReference>
<keyword evidence="2" id="KW-0813">Transport</keyword>
<sequence length="999" mass="108026" precursor="true">MSFVCRLLVFGLLAGLSGWSQIGGGSIVGTVKDASGAAVAGAKIRAQHQETNEERLVTTNEEGYYEFPLLAPGHYRLEAEATGFEKQRGAVFQLAAGTRPRIDLTLQVGSVTETVEVKATAPQINTTTTDLGVVMPRERIDELPLNGRNFEDLVELQAGVVNAPGSSAGSRGGISFHGSTALGTNVLLDGVDMSFGEVNGTATFTAAGGPSTLVNTVSVEAVEQFKSTANAYSAEYGRAGGGVLNVTTRSGTNRFHGTLFEFFRNNALNANDFFSNKNALGKTPLRWNQYGANFGGPIKHDRLFFFVNWEGARVKRQAQVTGNVATPALLAAVKPAIREVLALLPATFTPSSSSYIGTHIRDDQSTNRDDTFLTRVDAIAGAHRLALRDSYNNQDYTSPNLQPSMPTIFPIRFNNVMLEDSLMLGPRAFNELRLGFNRVDLNRSPLGYRDVAASISAGGISTSLSNYIHFLPTTYTIADNFTVIRGSHSIKTGFELREVRSVRDQGGPPSYSYNSIADLIADKPTTVGLSFGGSKGLRTLNTGFYVQDDWHISKTLQVNMGVRYEYSPPLRGGFNVQGSDPFGPFIQAQQPMFASDRNDFAPRLGLVWTPGGKQKTVVRAGGGISYVMPQAIFYYDMAYINPALPGVASLTAADVPAQYLQFPAVTAFQNQVQANPALLPSTFRLSRSVADYNRRDTYVAMWNLAIQRQVTSTLAVQAAYVGQRTVKLISVRPLNLVNPATGTRQDPTLGQINFEENAARIAYHALEFSVNQRLWHQLSYDAYFTWSKTLGYYTPDNTITFTGGGLQDPLNIAASNGPVEGAAGKVFKNVFSYALPGAGLGNRALRAVAGGWTLRGIVGWRSGLPFNVTSGADLAGNGRNSGQRPDAVAGIDPYAEDHATQTWLNPAAFSVVAVKAEKRFGDLGYNALIGPSAFTMDAGLHKTFNLTERQKITVRLESFNALNHTVFNNPTAATNNVNFGRALSAHTPRAYQLALKYVF</sequence>
<dbReference type="Gene3D" id="2.60.40.1120">
    <property type="entry name" value="Carboxypeptidase-like, regulatory domain"/>
    <property type="match status" value="1"/>
</dbReference>
<dbReference type="InterPro" id="IPR037066">
    <property type="entry name" value="Plug_dom_sf"/>
</dbReference>
<dbReference type="InterPro" id="IPR008969">
    <property type="entry name" value="CarboxyPept-like_regulatory"/>
</dbReference>
<dbReference type="GO" id="GO:0044718">
    <property type="term" value="P:siderophore transmembrane transport"/>
    <property type="evidence" value="ECO:0007669"/>
    <property type="project" value="TreeGrafter"/>
</dbReference>
<gene>
    <name evidence="9" type="ordered locus">Acid_0194</name>
</gene>
<dbReference type="InterPro" id="IPR039426">
    <property type="entry name" value="TonB-dep_rcpt-like"/>
</dbReference>
<dbReference type="SUPFAM" id="SSF49464">
    <property type="entry name" value="Carboxypeptidase regulatory domain-like"/>
    <property type="match status" value="1"/>
</dbReference>
<accession>Q02CK8</accession>
<evidence type="ECO:0000256" key="5">
    <source>
        <dbReference type="ARBA" id="ARBA00023136"/>
    </source>
</evidence>
<dbReference type="GO" id="GO:0015344">
    <property type="term" value="F:siderophore uptake transmembrane transporter activity"/>
    <property type="evidence" value="ECO:0007669"/>
    <property type="project" value="TreeGrafter"/>
</dbReference>
<dbReference type="AlphaFoldDB" id="Q02CK8"/>
<keyword evidence="9" id="KW-0675">Receptor</keyword>
<evidence type="ECO:0000313" key="9">
    <source>
        <dbReference type="EMBL" id="ABJ81208.1"/>
    </source>
</evidence>
<evidence type="ECO:0000259" key="8">
    <source>
        <dbReference type="Pfam" id="PF25183"/>
    </source>
</evidence>
<dbReference type="InterPro" id="IPR012910">
    <property type="entry name" value="Plug_dom"/>
</dbReference>
<evidence type="ECO:0000259" key="7">
    <source>
        <dbReference type="Pfam" id="PF07715"/>
    </source>
</evidence>
<feature type="domain" description="TonB-dependent receptor plug" evidence="7">
    <location>
        <begin position="134"/>
        <end position="243"/>
    </location>
</feature>
<dbReference type="HOGENOM" id="CLU_006298_0_0_0"/>
<comment type="subcellular location">
    <subcellularLocation>
        <location evidence="1">Cell outer membrane</location>
        <topology evidence="1">Multi-pass membrane protein</topology>
    </subcellularLocation>
</comment>
<dbReference type="SUPFAM" id="SSF56935">
    <property type="entry name" value="Porins"/>
    <property type="match status" value="1"/>
</dbReference>
<proteinExistence type="predicted"/>
<dbReference type="PANTHER" id="PTHR30069:SF46">
    <property type="entry name" value="OAR PROTEIN"/>
    <property type="match status" value="1"/>
</dbReference>
<dbReference type="EMBL" id="CP000473">
    <property type="protein sequence ID" value="ABJ81208.1"/>
    <property type="molecule type" value="Genomic_DNA"/>
</dbReference>
<dbReference type="Gene3D" id="2.170.130.10">
    <property type="entry name" value="TonB-dependent receptor, plug domain"/>
    <property type="match status" value="1"/>
</dbReference>